<proteinExistence type="predicted"/>
<feature type="region of interest" description="Disordered" evidence="1">
    <location>
        <begin position="315"/>
        <end position="351"/>
    </location>
</feature>
<sequence>MSIQIFFKIGESGSRISLKLDEDKLLNEILNEESVKTEITERGLDLDRLNLKYILNEQHKPLELERTIKQNNININDTLLIIYQIPTETHTINEIIEEMGDNIDKTADTIKVFMPHCFIRPNIRGNEQEEYKFRDVLPVIDNLLGEHYSIKQQLPLPLMEYCIMTGKNIHIILIDGAWGTEQEEYSVYGNLQPKSEFNKKDLISGNIVNIEMNYRTNKMKLSTDLRKNIFSIFMFECIFKGFDKGPYSRIGKKTKISIVPYILPPILDEPVGLQNYVLYTSILHIDDISEFIHDIDEGQINKLFNWHNAGKIGSKKIKSKKIKSKKIKSKKKLKKKKKKKKSKRKKKSKKK</sequence>
<evidence type="ECO:0000256" key="1">
    <source>
        <dbReference type="SAM" id="MobiDB-lite"/>
    </source>
</evidence>
<organism evidence="2">
    <name type="scientific">viral metagenome</name>
    <dbReference type="NCBI Taxonomy" id="1070528"/>
    <lineage>
        <taxon>unclassified sequences</taxon>
        <taxon>metagenomes</taxon>
        <taxon>organismal metagenomes</taxon>
    </lineage>
</organism>
<accession>A0A6C0C7N6</accession>
<evidence type="ECO:0000313" key="2">
    <source>
        <dbReference type="EMBL" id="QHS99774.1"/>
    </source>
</evidence>
<reference evidence="2" key="1">
    <citation type="journal article" date="2020" name="Nature">
        <title>Giant virus diversity and host interactions through global metagenomics.</title>
        <authorList>
            <person name="Schulz F."/>
            <person name="Roux S."/>
            <person name="Paez-Espino D."/>
            <person name="Jungbluth S."/>
            <person name="Walsh D.A."/>
            <person name="Denef V.J."/>
            <person name="McMahon K.D."/>
            <person name="Konstantinidis K.T."/>
            <person name="Eloe-Fadrosh E.A."/>
            <person name="Kyrpides N.C."/>
            <person name="Woyke T."/>
        </authorList>
    </citation>
    <scope>NUCLEOTIDE SEQUENCE</scope>
    <source>
        <strain evidence="2">GVMAG-M-3300020187-37</strain>
    </source>
</reference>
<name>A0A6C0C7N6_9ZZZZ</name>
<dbReference type="EMBL" id="MN739347">
    <property type="protein sequence ID" value="QHS99774.1"/>
    <property type="molecule type" value="Genomic_DNA"/>
</dbReference>
<protein>
    <submittedName>
        <fullName evidence="2">Uncharacterized protein</fullName>
    </submittedName>
</protein>
<dbReference type="AlphaFoldDB" id="A0A6C0C7N6"/>